<proteinExistence type="predicted"/>
<evidence type="ECO:0000313" key="4">
    <source>
        <dbReference type="Proteomes" id="UP000646365"/>
    </source>
</evidence>
<feature type="signal peptide" evidence="1">
    <location>
        <begin position="1"/>
        <end position="21"/>
    </location>
</feature>
<keyword evidence="1" id="KW-0732">Signal</keyword>
<keyword evidence="4" id="KW-1185">Reference proteome</keyword>
<dbReference type="Proteomes" id="UP000646365">
    <property type="component" value="Unassembled WGS sequence"/>
</dbReference>
<dbReference type="RefSeq" id="WP_189042245.1">
    <property type="nucleotide sequence ID" value="NZ_BMJQ01000001.1"/>
</dbReference>
<gene>
    <name evidence="3" type="ORF">GCM10011611_05880</name>
</gene>
<dbReference type="AlphaFoldDB" id="A0A8J2YQ59"/>
<dbReference type="InterPro" id="IPR002925">
    <property type="entry name" value="Dienelactn_hydro"/>
</dbReference>
<dbReference type="InterPro" id="IPR050261">
    <property type="entry name" value="FrsA_esterase"/>
</dbReference>
<feature type="chain" id="PRO_5035188414" description="Dienelactone hydrolase domain-containing protein" evidence="1">
    <location>
        <begin position="22"/>
        <end position="251"/>
    </location>
</feature>
<dbReference type="Pfam" id="PF01738">
    <property type="entry name" value="DLH"/>
    <property type="match status" value="1"/>
</dbReference>
<accession>A0A8J2YQ59</accession>
<dbReference type="SUPFAM" id="SSF53474">
    <property type="entry name" value="alpha/beta-Hydrolases"/>
    <property type="match status" value="1"/>
</dbReference>
<dbReference type="GO" id="GO:0016787">
    <property type="term" value="F:hydrolase activity"/>
    <property type="evidence" value="ECO:0007669"/>
    <property type="project" value="InterPro"/>
</dbReference>
<feature type="domain" description="Dienelactone hydrolase" evidence="2">
    <location>
        <begin position="45"/>
        <end position="247"/>
    </location>
</feature>
<evidence type="ECO:0000256" key="1">
    <source>
        <dbReference type="SAM" id="SignalP"/>
    </source>
</evidence>
<dbReference type="Gene3D" id="3.40.50.1820">
    <property type="entry name" value="alpha/beta hydrolase"/>
    <property type="match status" value="1"/>
</dbReference>
<comment type="caution">
    <text evidence="3">The sequence shown here is derived from an EMBL/GenBank/DDBJ whole genome shotgun (WGS) entry which is preliminary data.</text>
</comment>
<evidence type="ECO:0000313" key="3">
    <source>
        <dbReference type="EMBL" id="GGF03159.1"/>
    </source>
</evidence>
<evidence type="ECO:0000259" key="2">
    <source>
        <dbReference type="Pfam" id="PF01738"/>
    </source>
</evidence>
<name>A0A8J2YQ59_9PROT</name>
<reference evidence="3" key="2">
    <citation type="submission" date="2020-09" db="EMBL/GenBank/DDBJ databases">
        <authorList>
            <person name="Sun Q."/>
            <person name="Zhou Y."/>
        </authorList>
    </citation>
    <scope>NUCLEOTIDE SEQUENCE</scope>
    <source>
        <strain evidence="3">CGMCC 1.15725</strain>
    </source>
</reference>
<organism evidence="3 4">
    <name type="scientific">Aliidongia dinghuensis</name>
    <dbReference type="NCBI Taxonomy" id="1867774"/>
    <lineage>
        <taxon>Bacteria</taxon>
        <taxon>Pseudomonadati</taxon>
        <taxon>Pseudomonadota</taxon>
        <taxon>Alphaproteobacteria</taxon>
        <taxon>Rhodospirillales</taxon>
        <taxon>Dongiaceae</taxon>
        <taxon>Aliidongia</taxon>
    </lineage>
</organism>
<dbReference type="InterPro" id="IPR029058">
    <property type="entry name" value="AB_hydrolase_fold"/>
</dbReference>
<protein>
    <recommendedName>
        <fullName evidence="2">Dienelactone hydrolase domain-containing protein</fullName>
    </recommendedName>
</protein>
<reference evidence="3" key="1">
    <citation type="journal article" date="2014" name="Int. J. Syst. Evol. Microbiol.">
        <title>Complete genome sequence of Corynebacterium casei LMG S-19264T (=DSM 44701T), isolated from a smear-ripened cheese.</title>
        <authorList>
            <consortium name="US DOE Joint Genome Institute (JGI-PGF)"/>
            <person name="Walter F."/>
            <person name="Albersmeier A."/>
            <person name="Kalinowski J."/>
            <person name="Ruckert C."/>
        </authorList>
    </citation>
    <scope>NUCLEOTIDE SEQUENCE</scope>
    <source>
        <strain evidence="3">CGMCC 1.15725</strain>
    </source>
</reference>
<dbReference type="EMBL" id="BMJQ01000001">
    <property type="protein sequence ID" value="GGF03159.1"/>
    <property type="molecule type" value="Genomic_DNA"/>
</dbReference>
<sequence>MRVALLCLVLSFLGVAGSARAEAIKLKAADGVAVYAEVWHAPDRPDGKKPPVIIAFHQAGSNHAEYAPIAPRLVAAGFTVLAIDQRAGGEMFGTPNRTAAALARPAQYREVMPDLEAALLWGHQAAMGAPVIAMGSSYSASLIFLLAARHPGALAALVAFSPGEYLDGPDVVRRAAANVQIPVLIDSAKDPEEIAAGKAIFNAVPADHKVQIVPKTGGVHGASTLRADRNAAGADENWHGLLAFLASFAAS</sequence>
<dbReference type="PANTHER" id="PTHR22946">
    <property type="entry name" value="DIENELACTONE HYDROLASE DOMAIN-CONTAINING PROTEIN-RELATED"/>
    <property type="match status" value="1"/>
</dbReference>